<dbReference type="OrthoDB" id="5577072at2759"/>
<protein>
    <submittedName>
        <fullName evidence="5">DExH-box splicing factor binding site-domain-containing protein</fullName>
    </submittedName>
</protein>
<evidence type="ECO:0000256" key="2">
    <source>
        <dbReference type="ARBA" id="ARBA00023242"/>
    </source>
</evidence>
<feature type="compositionally biased region" description="Basic and acidic residues" evidence="3">
    <location>
        <begin position="172"/>
        <end position="181"/>
    </location>
</feature>
<dbReference type="Pfam" id="PF12656">
    <property type="entry name" value="G-patch_2"/>
    <property type="match status" value="1"/>
</dbReference>
<evidence type="ECO:0000256" key="3">
    <source>
        <dbReference type="SAM" id="MobiDB-lite"/>
    </source>
</evidence>
<evidence type="ECO:0000256" key="1">
    <source>
        <dbReference type="ARBA" id="ARBA00004123"/>
    </source>
</evidence>
<dbReference type="EMBL" id="JAFCMP010000024">
    <property type="protein sequence ID" value="KAG5191070.1"/>
    <property type="molecule type" value="Genomic_DNA"/>
</dbReference>
<evidence type="ECO:0000313" key="6">
    <source>
        <dbReference type="Proteomes" id="UP000664859"/>
    </source>
</evidence>
<feature type="region of interest" description="Disordered" evidence="3">
    <location>
        <begin position="22"/>
        <end position="43"/>
    </location>
</feature>
<keyword evidence="6" id="KW-1185">Reference proteome</keyword>
<dbReference type="InterPro" id="IPR026822">
    <property type="entry name" value="Spp2/MOS2_G-patch"/>
</dbReference>
<evidence type="ECO:0000259" key="4">
    <source>
        <dbReference type="Pfam" id="PF12656"/>
    </source>
</evidence>
<feature type="region of interest" description="Disordered" evidence="3">
    <location>
        <begin position="260"/>
        <end position="324"/>
    </location>
</feature>
<comment type="subcellular location">
    <subcellularLocation>
        <location evidence="1">Nucleus</location>
    </subcellularLocation>
</comment>
<dbReference type="PANTHER" id="PTHR15818">
    <property type="entry name" value="G PATCH AND KOW-CONTAINING"/>
    <property type="match status" value="1"/>
</dbReference>
<proteinExistence type="predicted"/>
<gene>
    <name evidence="5" type="ORF">JKP88DRAFT_261907</name>
</gene>
<dbReference type="Proteomes" id="UP000664859">
    <property type="component" value="Unassembled WGS sequence"/>
</dbReference>
<organism evidence="5 6">
    <name type="scientific">Tribonema minus</name>
    <dbReference type="NCBI Taxonomy" id="303371"/>
    <lineage>
        <taxon>Eukaryota</taxon>
        <taxon>Sar</taxon>
        <taxon>Stramenopiles</taxon>
        <taxon>Ochrophyta</taxon>
        <taxon>PX clade</taxon>
        <taxon>Xanthophyceae</taxon>
        <taxon>Tribonematales</taxon>
        <taxon>Tribonemataceae</taxon>
        <taxon>Tribonema</taxon>
    </lineage>
</organism>
<dbReference type="AlphaFoldDB" id="A0A835ZCA3"/>
<dbReference type="GO" id="GO:0005681">
    <property type="term" value="C:spliceosomal complex"/>
    <property type="evidence" value="ECO:0007669"/>
    <property type="project" value="TreeGrafter"/>
</dbReference>
<feature type="compositionally biased region" description="Basic and acidic residues" evidence="3">
    <location>
        <begin position="22"/>
        <end position="31"/>
    </location>
</feature>
<dbReference type="GO" id="GO:0000398">
    <property type="term" value="P:mRNA splicing, via spliceosome"/>
    <property type="evidence" value="ECO:0007669"/>
    <property type="project" value="InterPro"/>
</dbReference>
<comment type="caution">
    <text evidence="5">The sequence shown here is derived from an EMBL/GenBank/DDBJ whole genome shotgun (WGS) entry which is preliminary data.</text>
</comment>
<evidence type="ECO:0000313" key="5">
    <source>
        <dbReference type="EMBL" id="KAG5191070.1"/>
    </source>
</evidence>
<feature type="domain" description="Spp2/MOS2 G-patch" evidence="4">
    <location>
        <begin position="101"/>
        <end position="156"/>
    </location>
</feature>
<feature type="region of interest" description="Disordered" evidence="3">
    <location>
        <begin position="128"/>
        <end position="181"/>
    </location>
</feature>
<dbReference type="PANTHER" id="PTHR15818:SF2">
    <property type="entry name" value="G-PATCH DOMAIN AND KOW MOTIFS-CONTAINING PROTEIN"/>
    <property type="match status" value="1"/>
</dbReference>
<feature type="compositionally biased region" description="Basic and acidic residues" evidence="3">
    <location>
        <begin position="275"/>
        <end position="291"/>
    </location>
</feature>
<name>A0A835ZCA3_9STRA</name>
<sequence>MLMALAGAKEKSLDELAAEELVREADEERRQLQRNSRGTDAGLGLDSDRVIAMKVAAEQAAGARKRGILEAAMIPGLNEVAGGDGAKLKHDLAIRAADIDAKSDVYRHVPVEEFGAALLRGMGWAGPAPEDKEGNANPLGTAEPRHHRLGLGAAPKPPEEKHGDRPRKRKPGEKANARDEELRAAWAAKAAAASAAAARLTVGQVVELTATRRRAMVLKTQGVPGLGKIMVRLEQGGAEEAVSRTDMQLVPEDELALKPFTVVRGAPKPTSKRQRSADRGAEQHTSADAKDKKHKHKKKKRSRGDSRSPSRGSDGGGGGGAPAAAARVAHGGWLLESIRVRLVGRQFQKGADAQHYCKKGVSLNVSGDARVTDVRMDSGALLRDVGQASLQTASWHRCGTCPPHLSQELQLFRRHKGAPLLRSLLPLLRRRKELAVSSMYWGVL</sequence>
<accession>A0A835ZCA3</accession>
<reference evidence="5" key="1">
    <citation type="submission" date="2021-02" db="EMBL/GenBank/DDBJ databases">
        <title>First Annotated Genome of the Yellow-green Alga Tribonema minus.</title>
        <authorList>
            <person name="Mahan K.M."/>
        </authorList>
    </citation>
    <scope>NUCLEOTIDE SEQUENCE</scope>
    <source>
        <strain evidence="5">UTEX B ZZ1240</strain>
    </source>
</reference>
<keyword evidence="2" id="KW-0539">Nucleus</keyword>
<dbReference type="InterPro" id="IPR045166">
    <property type="entry name" value="Spp2-like"/>
</dbReference>
<feature type="compositionally biased region" description="Basic residues" evidence="3">
    <location>
        <begin position="292"/>
        <end position="302"/>
    </location>
</feature>